<feature type="transmembrane region" description="Helical" evidence="6">
    <location>
        <begin position="289"/>
        <end position="306"/>
    </location>
</feature>
<feature type="transmembrane region" description="Helical" evidence="6">
    <location>
        <begin position="7"/>
        <end position="32"/>
    </location>
</feature>
<feature type="transmembrane region" description="Helical" evidence="6">
    <location>
        <begin position="120"/>
        <end position="140"/>
    </location>
</feature>
<keyword evidence="2" id="KW-1003">Cell membrane</keyword>
<protein>
    <submittedName>
        <fullName evidence="7">Lipopolysaccharide biosynthesis protein</fullName>
    </submittedName>
</protein>
<evidence type="ECO:0000256" key="4">
    <source>
        <dbReference type="ARBA" id="ARBA00022989"/>
    </source>
</evidence>
<comment type="caution">
    <text evidence="7">The sequence shown here is derived from an EMBL/GenBank/DDBJ whole genome shotgun (WGS) entry which is preliminary data.</text>
</comment>
<keyword evidence="5 6" id="KW-0472">Membrane</keyword>
<feature type="transmembrane region" description="Helical" evidence="6">
    <location>
        <begin position="380"/>
        <end position="400"/>
    </location>
</feature>
<feature type="transmembrane region" description="Helical" evidence="6">
    <location>
        <begin position="38"/>
        <end position="57"/>
    </location>
</feature>
<keyword evidence="4 6" id="KW-1133">Transmembrane helix</keyword>
<evidence type="ECO:0000256" key="2">
    <source>
        <dbReference type="ARBA" id="ARBA00022475"/>
    </source>
</evidence>
<dbReference type="InterPro" id="IPR050833">
    <property type="entry name" value="Poly_Biosynth_Transport"/>
</dbReference>
<dbReference type="Pfam" id="PF01943">
    <property type="entry name" value="Polysacc_synt"/>
    <property type="match status" value="1"/>
</dbReference>
<comment type="subcellular location">
    <subcellularLocation>
        <location evidence="1">Cell membrane</location>
        <topology evidence="1">Multi-pass membrane protein</topology>
    </subcellularLocation>
</comment>
<feature type="transmembrane region" description="Helical" evidence="6">
    <location>
        <begin position="256"/>
        <end position="277"/>
    </location>
</feature>
<evidence type="ECO:0000256" key="3">
    <source>
        <dbReference type="ARBA" id="ARBA00022692"/>
    </source>
</evidence>
<dbReference type="PANTHER" id="PTHR30250:SF11">
    <property type="entry name" value="O-ANTIGEN TRANSPORTER-RELATED"/>
    <property type="match status" value="1"/>
</dbReference>
<gene>
    <name evidence="7" type="ORF">LQ567_01345</name>
</gene>
<dbReference type="Proteomes" id="UP001199816">
    <property type="component" value="Unassembled WGS sequence"/>
</dbReference>
<dbReference type="InterPro" id="IPR002797">
    <property type="entry name" value="Polysacc_synth"/>
</dbReference>
<feature type="transmembrane region" description="Helical" evidence="6">
    <location>
        <begin position="326"/>
        <end position="343"/>
    </location>
</feature>
<feature type="transmembrane region" description="Helical" evidence="6">
    <location>
        <begin position="78"/>
        <end position="100"/>
    </location>
</feature>
<dbReference type="RefSeq" id="WP_231002294.1">
    <property type="nucleotide sequence ID" value="NZ_JAJNEC010000003.1"/>
</dbReference>
<sequence length="468" mass="53377">MKELLKSFLSFGLATTLEKILLFLFIPIYSHYLQKDEMGVIDMLQVATEAASILALLQLETAFQRYYLDYRNALKRTFITSNFIFIFAFSLVIAAIGILFTKQIGNLLFHTQAYNKALVWSFLKMPLYNFSIFVFIMLRFEKKNKLFLAFVLLRVLSLLLLTILALFTFKDPVFAIIWAQVISMLITCVLLFFFLKNYLNVSFAKKLIRRSLSFSLPMLPARLGSFTVTYANRFFLISLLSLSSIGIYSLSLRFASAVQIIYTAFMMAWPPFLFATVKKEGAKDVFKNILPVTACLVFFIVCSITIFSNEVVTYFSTPTYAESGKYIGGLSLFFCLLIFKEIVDIGPKVKEKTRYITYTFFVSAAINIIALIALTGQLGIPGVVLSMIITNTCLLIMSWIISNRLYHVPFNIIKFILYALPAYFISCFFLFYVPSLSARLLILGGVIVFYATNFAFVLKKINTNKAYI</sequence>
<accession>A0ABS8PMB6</accession>
<evidence type="ECO:0000256" key="5">
    <source>
        <dbReference type="ARBA" id="ARBA00023136"/>
    </source>
</evidence>
<organism evidence="7 8">
    <name type="scientific">Niabella pedocola</name>
    <dbReference type="NCBI Taxonomy" id="1752077"/>
    <lineage>
        <taxon>Bacteria</taxon>
        <taxon>Pseudomonadati</taxon>
        <taxon>Bacteroidota</taxon>
        <taxon>Chitinophagia</taxon>
        <taxon>Chitinophagales</taxon>
        <taxon>Chitinophagaceae</taxon>
        <taxon>Niabella</taxon>
    </lineage>
</organism>
<feature type="transmembrane region" description="Helical" evidence="6">
    <location>
        <begin position="175"/>
        <end position="195"/>
    </location>
</feature>
<feature type="transmembrane region" description="Helical" evidence="6">
    <location>
        <begin position="438"/>
        <end position="458"/>
    </location>
</feature>
<feature type="transmembrane region" description="Helical" evidence="6">
    <location>
        <begin position="147"/>
        <end position="169"/>
    </location>
</feature>
<proteinExistence type="predicted"/>
<feature type="transmembrane region" description="Helical" evidence="6">
    <location>
        <begin position="230"/>
        <end position="250"/>
    </location>
</feature>
<reference evidence="7 8" key="1">
    <citation type="submission" date="2021-11" db="EMBL/GenBank/DDBJ databases">
        <title>Genomic of Niabella pedocola.</title>
        <authorList>
            <person name="Wu T."/>
        </authorList>
    </citation>
    <scope>NUCLEOTIDE SEQUENCE [LARGE SCALE GENOMIC DNA]</scope>
    <source>
        <strain evidence="7 8">JCM 31011</strain>
    </source>
</reference>
<keyword evidence="8" id="KW-1185">Reference proteome</keyword>
<evidence type="ECO:0000256" key="1">
    <source>
        <dbReference type="ARBA" id="ARBA00004651"/>
    </source>
</evidence>
<feature type="transmembrane region" description="Helical" evidence="6">
    <location>
        <begin position="355"/>
        <end position="374"/>
    </location>
</feature>
<dbReference type="PANTHER" id="PTHR30250">
    <property type="entry name" value="PST FAMILY PREDICTED COLANIC ACID TRANSPORTER"/>
    <property type="match status" value="1"/>
</dbReference>
<keyword evidence="3 6" id="KW-0812">Transmembrane</keyword>
<dbReference type="EMBL" id="JAJNEC010000003">
    <property type="protein sequence ID" value="MCD2421388.1"/>
    <property type="molecule type" value="Genomic_DNA"/>
</dbReference>
<name>A0ABS8PMB6_9BACT</name>
<evidence type="ECO:0000313" key="8">
    <source>
        <dbReference type="Proteomes" id="UP001199816"/>
    </source>
</evidence>
<evidence type="ECO:0000256" key="6">
    <source>
        <dbReference type="SAM" id="Phobius"/>
    </source>
</evidence>
<feature type="transmembrane region" description="Helical" evidence="6">
    <location>
        <begin position="412"/>
        <end position="432"/>
    </location>
</feature>
<evidence type="ECO:0000313" key="7">
    <source>
        <dbReference type="EMBL" id="MCD2421388.1"/>
    </source>
</evidence>